<evidence type="ECO:0000256" key="4">
    <source>
        <dbReference type="ARBA" id="ARBA00023139"/>
    </source>
</evidence>
<dbReference type="PANTHER" id="PTHR35603:SF1">
    <property type="entry name" value="OUTER MEMBRANE LIPOPROTEIN SLYB"/>
    <property type="match status" value="1"/>
</dbReference>
<protein>
    <submittedName>
        <fullName evidence="6">Outer membrane lipoprotein SlyB</fullName>
    </submittedName>
</protein>
<evidence type="ECO:0000256" key="3">
    <source>
        <dbReference type="ARBA" id="ARBA00023136"/>
    </source>
</evidence>
<evidence type="ECO:0000256" key="5">
    <source>
        <dbReference type="ARBA" id="ARBA00023288"/>
    </source>
</evidence>
<gene>
    <name evidence="6" type="ORF">LX59_02083</name>
</gene>
<name>A0A562I1P1_9GAMM</name>
<sequence>MTKIADELFDVSSLMRVLERLLCIIFLLASVGCTSDLTGETYSRSEARSVQTVRLGSIVSLRPVQIEGTKSIVGSGAGAVIGGVAASNVGQGRGSTVASVVGAVTGGLLGAAAEEGVTRTQGVEIMVLEDDGVTRAYVQQVEPDQVFRVSQRVRILTVQGTSRVIPY</sequence>
<dbReference type="GO" id="GO:0009279">
    <property type="term" value="C:cell outer membrane"/>
    <property type="evidence" value="ECO:0007669"/>
    <property type="project" value="UniProtKB-SubCell"/>
</dbReference>
<organism evidence="6 7">
    <name type="scientific">Azomonas agilis</name>
    <dbReference type="NCBI Taxonomy" id="116849"/>
    <lineage>
        <taxon>Bacteria</taxon>
        <taxon>Pseudomonadati</taxon>
        <taxon>Pseudomonadota</taxon>
        <taxon>Gammaproteobacteria</taxon>
        <taxon>Pseudomonadales</taxon>
        <taxon>Pseudomonadaceae</taxon>
        <taxon>Azomonas</taxon>
    </lineage>
</organism>
<keyword evidence="4" id="KW-0564">Palmitate</keyword>
<dbReference type="PROSITE" id="PS51257">
    <property type="entry name" value="PROKAR_LIPOPROTEIN"/>
    <property type="match status" value="1"/>
</dbReference>
<proteinExistence type="predicted"/>
<accession>A0A562I1P1</accession>
<evidence type="ECO:0000256" key="2">
    <source>
        <dbReference type="ARBA" id="ARBA00022729"/>
    </source>
</evidence>
<keyword evidence="7" id="KW-1185">Reference proteome</keyword>
<evidence type="ECO:0000313" key="6">
    <source>
        <dbReference type="EMBL" id="TWH64736.1"/>
    </source>
</evidence>
<comment type="subcellular location">
    <subcellularLocation>
        <location evidence="1">Cell outer membrane</location>
        <topology evidence="1">Lipid-anchor</topology>
    </subcellularLocation>
</comment>
<dbReference type="Proteomes" id="UP000319627">
    <property type="component" value="Unassembled WGS sequence"/>
</dbReference>
<keyword evidence="2" id="KW-0732">Signal</keyword>
<dbReference type="EMBL" id="VLKG01000007">
    <property type="protein sequence ID" value="TWH64736.1"/>
    <property type="molecule type" value="Genomic_DNA"/>
</dbReference>
<dbReference type="AlphaFoldDB" id="A0A562I1P1"/>
<reference evidence="6 7" key="1">
    <citation type="submission" date="2019-07" db="EMBL/GenBank/DDBJ databases">
        <title>Genomic Encyclopedia of Type Strains, Phase I: the one thousand microbial genomes (KMG-I) project.</title>
        <authorList>
            <person name="Kyrpides N."/>
        </authorList>
    </citation>
    <scope>NUCLEOTIDE SEQUENCE [LARGE SCALE GENOMIC DNA]</scope>
    <source>
        <strain evidence="6 7">DSM 375</strain>
    </source>
</reference>
<keyword evidence="3" id="KW-0472">Membrane</keyword>
<evidence type="ECO:0000313" key="7">
    <source>
        <dbReference type="Proteomes" id="UP000319627"/>
    </source>
</evidence>
<comment type="caution">
    <text evidence="6">The sequence shown here is derived from an EMBL/GenBank/DDBJ whole genome shotgun (WGS) entry which is preliminary data.</text>
</comment>
<keyword evidence="5 6" id="KW-0449">Lipoprotein</keyword>
<dbReference type="InterPro" id="IPR051407">
    <property type="entry name" value="Bact_OM_lipoprot/Surf_antigen"/>
</dbReference>
<dbReference type="PANTHER" id="PTHR35603">
    <property type="match status" value="1"/>
</dbReference>
<evidence type="ECO:0000256" key="1">
    <source>
        <dbReference type="ARBA" id="ARBA00004459"/>
    </source>
</evidence>